<protein>
    <submittedName>
        <fullName evidence="1">Uncharacterized protein</fullName>
    </submittedName>
</protein>
<dbReference type="EMBL" id="BMAW01112167">
    <property type="protein sequence ID" value="GFT51249.1"/>
    <property type="molecule type" value="Genomic_DNA"/>
</dbReference>
<evidence type="ECO:0000313" key="2">
    <source>
        <dbReference type="Proteomes" id="UP000887013"/>
    </source>
</evidence>
<sequence>MRVCIQELTFLLRSIRYANVVRFREWPEAFPNSNQIYNGDKNASSKKLSYETTLKLPGELFSESSGNANVPKFLELLGCQEQTLIPVFASRHSSCPIFISKDLVRLSCVFLRIDRVRKPLKSPYAGPYTIEEVSLSAYIRHR</sequence>
<keyword evidence="2" id="KW-1185">Reference proteome</keyword>
<dbReference type="PANTHER" id="PTHR38681:SF1">
    <property type="entry name" value="RETROVIRUS-RELATED POL POLYPROTEIN FROM TRANSPOSON 412-LIKE PROTEIN"/>
    <property type="match status" value="1"/>
</dbReference>
<name>A0A8X6P6R6_NEPPI</name>
<proteinExistence type="predicted"/>
<dbReference type="Proteomes" id="UP000887013">
    <property type="component" value="Unassembled WGS sequence"/>
</dbReference>
<dbReference type="AlphaFoldDB" id="A0A8X6P6R6"/>
<reference evidence="1" key="1">
    <citation type="submission" date="2020-08" db="EMBL/GenBank/DDBJ databases">
        <title>Multicomponent nature underlies the extraordinary mechanical properties of spider dragline silk.</title>
        <authorList>
            <person name="Kono N."/>
            <person name="Nakamura H."/>
            <person name="Mori M."/>
            <person name="Yoshida Y."/>
            <person name="Ohtoshi R."/>
            <person name="Malay A.D."/>
            <person name="Moran D.A.P."/>
            <person name="Tomita M."/>
            <person name="Numata K."/>
            <person name="Arakawa K."/>
        </authorList>
    </citation>
    <scope>NUCLEOTIDE SEQUENCE</scope>
</reference>
<comment type="caution">
    <text evidence="1">The sequence shown here is derived from an EMBL/GenBank/DDBJ whole genome shotgun (WGS) entry which is preliminary data.</text>
</comment>
<evidence type="ECO:0000313" key="1">
    <source>
        <dbReference type="EMBL" id="GFT51249.1"/>
    </source>
</evidence>
<dbReference type="OrthoDB" id="422540at2759"/>
<accession>A0A8X6P6R6</accession>
<dbReference type="PANTHER" id="PTHR38681">
    <property type="entry name" value="RETROVIRUS-RELATED POL POLYPROTEIN FROM TRANSPOSON 412-LIKE PROTEIN-RELATED"/>
    <property type="match status" value="1"/>
</dbReference>
<gene>
    <name evidence="1" type="ORF">NPIL_234931</name>
</gene>
<organism evidence="1 2">
    <name type="scientific">Nephila pilipes</name>
    <name type="common">Giant wood spider</name>
    <name type="synonym">Nephila maculata</name>
    <dbReference type="NCBI Taxonomy" id="299642"/>
    <lineage>
        <taxon>Eukaryota</taxon>
        <taxon>Metazoa</taxon>
        <taxon>Ecdysozoa</taxon>
        <taxon>Arthropoda</taxon>
        <taxon>Chelicerata</taxon>
        <taxon>Arachnida</taxon>
        <taxon>Araneae</taxon>
        <taxon>Araneomorphae</taxon>
        <taxon>Entelegynae</taxon>
        <taxon>Araneoidea</taxon>
        <taxon>Nephilidae</taxon>
        <taxon>Nephila</taxon>
    </lineage>
</organism>